<dbReference type="GO" id="GO:0035267">
    <property type="term" value="C:NuA4 histone acetyltransferase complex"/>
    <property type="evidence" value="ECO:0007669"/>
    <property type="project" value="TreeGrafter"/>
</dbReference>
<dbReference type="GO" id="GO:0006355">
    <property type="term" value="P:regulation of DNA-templated transcription"/>
    <property type="evidence" value="ECO:0007669"/>
    <property type="project" value="InterPro"/>
</dbReference>
<evidence type="ECO:0000313" key="3">
    <source>
        <dbReference type="Proteomes" id="UP001165289"/>
    </source>
</evidence>
<dbReference type="Gene3D" id="2.30.30.140">
    <property type="match status" value="1"/>
</dbReference>
<dbReference type="InterPro" id="IPR000953">
    <property type="entry name" value="Chromo/chromo_shadow_dom"/>
</dbReference>
<dbReference type="GO" id="GO:0006325">
    <property type="term" value="P:chromatin organization"/>
    <property type="evidence" value="ECO:0007669"/>
    <property type="project" value="InterPro"/>
</dbReference>
<evidence type="ECO:0000259" key="1">
    <source>
        <dbReference type="SMART" id="SM00298"/>
    </source>
</evidence>
<evidence type="ECO:0000313" key="2">
    <source>
        <dbReference type="EMBL" id="KAI6658896.1"/>
    </source>
</evidence>
<organism evidence="2 3">
    <name type="scientific">Oopsacas minuta</name>
    <dbReference type="NCBI Taxonomy" id="111878"/>
    <lineage>
        <taxon>Eukaryota</taxon>
        <taxon>Metazoa</taxon>
        <taxon>Porifera</taxon>
        <taxon>Hexactinellida</taxon>
        <taxon>Hexasterophora</taxon>
        <taxon>Lyssacinosida</taxon>
        <taxon>Leucopsacidae</taxon>
        <taxon>Oopsacas</taxon>
    </lineage>
</organism>
<dbReference type="InterPro" id="IPR016197">
    <property type="entry name" value="Chromo-like_dom_sf"/>
</dbReference>
<protein>
    <submittedName>
        <fullName evidence="2">Mortality factor 4-like protein 1</fullName>
    </submittedName>
</protein>
<dbReference type="PANTHER" id="PTHR10880:SF15">
    <property type="entry name" value="MSL COMPLEX SUBUNIT 3"/>
    <property type="match status" value="1"/>
</dbReference>
<keyword evidence="3" id="KW-1185">Reference proteome</keyword>
<dbReference type="Proteomes" id="UP001165289">
    <property type="component" value="Unassembled WGS sequence"/>
</dbReference>
<dbReference type="PANTHER" id="PTHR10880">
    <property type="entry name" value="MORTALITY FACTOR 4-LIKE PROTEIN"/>
    <property type="match status" value="1"/>
</dbReference>
<dbReference type="SUPFAM" id="SSF54160">
    <property type="entry name" value="Chromo domain-like"/>
    <property type="match status" value="1"/>
</dbReference>
<dbReference type="SMART" id="SM00298">
    <property type="entry name" value="CHROMO"/>
    <property type="match status" value="1"/>
</dbReference>
<dbReference type="InterPro" id="IPR008676">
    <property type="entry name" value="MRG"/>
</dbReference>
<sequence>MTHHIYLENQKVLCYHGEFLYEAKVVKYHRDVQESLSSETQPEIQYLVHYNGWNKTWDEWVPSSRLMPLTEDNLVKQRTLFNKYEKKQHVVDKQKIKLKKKIPLTTINPEVSFSIVSNDNSQLPGSNSVNLGISNVDSHTSLHANSSFITSRISSPEVELFPSASQLSMTTSKSRNDLALQEKVKLLKAFEVGGRVTQKSVAVKYGISTSHVSRLVSLKDEIFEQFEDSDNGMRKR</sequence>
<accession>A0AAV7KBS9</accession>
<dbReference type="EMBL" id="JAKMXF010000073">
    <property type="protein sequence ID" value="KAI6658896.1"/>
    <property type="molecule type" value="Genomic_DNA"/>
</dbReference>
<dbReference type="InterPro" id="IPR053820">
    <property type="entry name" value="MSL3_chromo-like"/>
</dbReference>
<dbReference type="Pfam" id="PF22732">
    <property type="entry name" value="MSL3_chromo-like"/>
    <property type="match status" value="1"/>
</dbReference>
<feature type="domain" description="Chromo" evidence="1">
    <location>
        <begin position="20"/>
        <end position="82"/>
    </location>
</feature>
<proteinExistence type="predicted"/>
<gene>
    <name evidence="2" type="ORF">LOD99_10907</name>
</gene>
<name>A0AAV7KBS9_9METZ</name>
<dbReference type="AlphaFoldDB" id="A0AAV7KBS9"/>
<comment type="caution">
    <text evidence="2">The sequence shown here is derived from an EMBL/GenBank/DDBJ whole genome shotgun (WGS) entry which is preliminary data.</text>
</comment>
<dbReference type="GO" id="GO:0032221">
    <property type="term" value="C:Rpd3S complex"/>
    <property type="evidence" value="ECO:0007669"/>
    <property type="project" value="TreeGrafter"/>
</dbReference>
<reference evidence="2 3" key="1">
    <citation type="journal article" date="2023" name="BMC Biol.">
        <title>The compact genome of the sponge Oopsacas minuta (Hexactinellida) is lacking key metazoan core genes.</title>
        <authorList>
            <person name="Santini S."/>
            <person name="Schenkelaars Q."/>
            <person name="Jourda C."/>
            <person name="Duchesne M."/>
            <person name="Belahbib H."/>
            <person name="Rocher C."/>
            <person name="Selva M."/>
            <person name="Riesgo A."/>
            <person name="Vervoort M."/>
            <person name="Leys S.P."/>
            <person name="Kodjabachian L."/>
            <person name="Le Bivic A."/>
            <person name="Borchiellini C."/>
            <person name="Claverie J.M."/>
            <person name="Renard E."/>
        </authorList>
    </citation>
    <scope>NUCLEOTIDE SEQUENCE [LARGE SCALE GENOMIC DNA]</scope>
    <source>
        <strain evidence="2">SPO-2</strain>
    </source>
</reference>
<dbReference type="Gene3D" id="1.10.10.60">
    <property type="entry name" value="Homeodomain-like"/>
    <property type="match status" value="1"/>
</dbReference>